<evidence type="ECO:0000256" key="7">
    <source>
        <dbReference type="SAM" id="MobiDB-lite"/>
    </source>
</evidence>
<evidence type="ECO:0000256" key="5">
    <source>
        <dbReference type="ARBA" id="ARBA00022840"/>
    </source>
</evidence>
<dbReference type="PANTHER" id="PTHR30201">
    <property type="entry name" value="TRIPHOSPHORIBOSYL-DEPHOSPHO-COA SYNTHASE"/>
    <property type="match status" value="1"/>
</dbReference>
<dbReference type="GO" id="GO:0005524">
    <property type="term" value="F:ATP binding"/>
    <property type="evidence" value="ECO:0007669"/>
    <property type="project" value="UniProtKB-KW"/>
</dbReference>
<feature type="compositionally biased region" description="Basic and acidic residues" evidence="7">
    <location>
        <begin position="393"/>
        <end position="409"/>
    </location>
</feature>
<evidence type="ECO:0000256" key="4">
    <source>
        <dbReference type="ARBA" id="ARBA00022741"/>
    </source>
</evidence>
<gene>
    <name evidence="8" type="ORF">SAMN02910262_01759</name>
</gene>
<sequence length="554" mass="60447">MKKISLFDGTAITLEEILDARSARAERQRAFLAEGGMSLISFALNMPGPVKQSVTARRVFEEGIREIRKDIESLSGTVPGAEKAASEKAASEISGKTAEKFTAETAKKTAAETSEKKAAEKAASETSGKMATEKGRVILREDVSHEMTGSQAFFLLNLPADRIKKKMTEIEEYHPLGRLFDIDVIGPDGVPLSRTQFGLPARTCMVCGENAKICARSGAHSAEIIAYTLNDLVHSYFRDKEADRVAICATRALLYEVSTTPKPGLVDRANQGSHSDMDYFTFVDSSATLCHWFRDMFCVGWDHADDSPESLFRRLQFIGKMADRAMFRATGGVNTHQGLIYAVTIIAAAIGKMMRTGSAEEIPEKHLIEECRKIGRCSLREKFGCSGISPETGEEKDKNKAPEPLRAAESESSLINSGREAAKGNETPAYGARGEAAEGFPHALNIGLPAIRKWLAQGCSLNDASCAALLSIIAETEDTNMIRRGGNEEAQRRREEAREILRNMTAETIVPDISKLDSDYIRHHLSPGGSADILAISLLFCFCEEEGILTGDHA</sequence>
<dbReference type="Gene3D" id="1.10.4200.10">
    <property type="entry name" value="Triphosphoribosyl-dephospho-CoA protein"/>
    <property type="match status" value="1"/>
</dbReference>
<dbReference type="RefSeq" id="WP_031473074.1">
    <property type="nucleotide sequence ID" value="NZ_FOZC01000009.1"/>
</dbReference>
<evidence type="ECO:0000256" key="1">
    <source>
        <dbReference type="ARBA" id="ARBA00001210"/>
    </source>
</evidence>
<name>A0A1I6JNK9_9FIRM</name>
<dbReference type="Pfam" id="PF01874">
    <property type="entry name" value="CitG"/>
    <property type="match status" value="1"/>
</dbReference>
<dbReference type="AlphaFoldDB" id="A0A1I6JNK9"/>
<dbReference type="NCBIfam" id="TIGR03124">
    <property type="entry name" value="citrate_citX"/>
    <property type="match status" value="1"/>
</dbReference>
<dbReference type="InterPro" id="IPR002736">
    <property type="entry name" value="CitG"/>
</dbReference>
<feature type="region of interest" description="Disordered" evidence="7">
    <location>
        <begin position="104"/>
        <end position="130"/>
    </location>
</feature>
<dbReference type="GO" id="GO:0046917">
    <property type="term" value="F:triphosphoribosyl-dephospho-CoA synthase activity"/>
    <property type="evidence" value="ECO:0007669"/>
    <property type="project" value="UniProtKB-EC"/>
</dbReference>
<keyword evidence="3" id="KW-0548">Nucleotidyltransferase</keyword>
<accession>A0A1I6JNK9</accession>
<proteinExistence type="predicted"/>
<evidence type="ECO:0000256" key="3">
    <source>
        <dbReference type="ARBA" id="ARBA00022695"/>
    </source>
</evidence>
<dbReference type="Proteomes" id="UP000214760">
    <property type="component" value="Unassembled WGS sequence"/>
</dbReference>
<dbReference type="Pfam" id="PF03802">
    <property type="entry name" value="CitX"/>
    <property type="match status" value="2"/>
</dbReference>
<dbReference type="PANTHER" id="PTHR30201:SF2">
    <property type="entry name" value="2-(5''-TRIPHOSPHORIBOSYL)-3'-DEPHOSPHOCOENZYME-A SYNTHASE"/>
    <property type="match status" value="1"/>
</dbReference>
<dbReference type="InterPro" id="IPR005551">
    <property type="entry name" value="CitX"/>
</dbReference>
<dbReference type="GO" id="GO:0051191">
    <property type="term" value="P:prosthetic group biosynthetic process"/>
    <property type="evidence" value="ECO:0007669"/>
    <property type="project" value="InterPro"/>
</dbReference>
<organism evidence="8 9">
    <name type="scientific">[Clostridium] aminophilum</name>
    <dbReference type="NCBI Taxonomy" id="1526"/>
    <lineage>
        <taxon>Bacteria</taxon>
        <taxon>Bacillati</taxon>
        <taxon>Bacillota</taxon>
        <taxon>Clostridia</taxon>
        <taxon>Lachnospirales</taxon>
        <taxon>Lachnospiraceae</taxon>
    </lineage>
</organism>
<dbReference type="GO" id="GO:0050519">
    <property type="term" value="F:holo-citrate lyase synthase activity"/>
    <property type="evidence" value="ECO:0007669"/>
    <property type="project" value="UniProtKB-EC"/>
</dbReference>
<keyword evidence="5" id="KW-0067">ATP-binding</keyword>
<keyword evidence="2" id="KW-0808">Transferase</keyword>
<evidence type="ECO:0000256" key="2">
    <source>
        <dbReference type="ARBA" id="ARBA00022679"/>
    </source>
</evidence>
<feature type="compositionally biased region" description="Basic and acidic residues" evidence="7">
    <location>
        <begin position="104"/>
        <end position="123"/>
    </location>
</feature>
<evidence type="ECO:0000256" key="6">
    <source>
        <dbReference type="ARBA" id="ARBA00048574"/>
    </source>
</evidence>
<keyword evidence="4" id="KW-0547">Nucleotide-binding</keyword>
<comment type="catalytic activity">
    <reaction evidence="6">
        <text>apo-[citrate lyase ACP] + 2'-(5''-triphospho-alpha-D-ribosyl)-3'-dephospho-CoA = holo-[citrate lyase ACP] + diphosphate</text>
        <dbReference type="Rhea" id="RHEA:16333"/>
        <dbReference type="Rhea" id="RHEA-COMP:10157"/>
        <dbReference type="Rhea" id="RHEA-COMP:10158"/>
        <dbReference type="ChEBI" id="CHEBI:29999"/>
        <dbReference type="ChEBI" id="CHEBI:33019"/>
        <dbReference type="ChEBI" id="CHEBI:61378"/>
        <dbReference type="ChEBI" id="CHEBI:82683"/>
        <dbReference type="EC" id="2.7.7.61"/>
    </reaction>
</comment>
<dbReference type="EMBL" id="FOZC01000009">
    <property type="protein sequence ID" value="SFR80572.1"/>
    <property type="molecule type" value="Genomic_DNA"/>
</dbReference>
<protein>
    <submittedName>
        <fullName evidence="8">Holo-ACP synthase / triphosphoribosyl-dephospho-CoA synthase</fullName>
    </submittedName>
</protein>
<comment type="catalytic activity">
    <reaction evidence="1">
        <text>3'-dephospho-CoA + ATP = 2'-(5''-triphospho-alpha-D-ribosyl)-3'-dephospho-CoA + adenine</text>
        <dbReference type="Rhea" id="RHEA:15117"/>
        <dbReference type="ChEBI" id="CHEBI:16708"/>
        <dbReference type="ChEBI" id="CHEBI:30616"/>
        <dbReference type="ChEBI" id="CHEBI:57328"/>
        <dbReference type="ChEBI" id="CHEBI:61378"/>
        <dbReference type="EC" id="2.4.2.52"/>
    </reaction>
</comment>
<reference evidence="8 9" key="1">
    <citation type="submission" date="2016-10" db="EMBL/GenBank/DDBJ databases">
        <authorList>
            <person name="de Groot N.N."/>
        </authorList>
    </citation>
    <scope>NUCLEOTIDE SEQUENCE [LARGE SCALE GENOMIC DNA]</scope>
    <source>
        <strain evidence="8 9">F</strain>
    </source>
</reference>
<evidence type="ECO:0000313" key="8">
    <source>
        <dbReference type="EMBL" id="SFR80572.1"/>
    </source>
</evidence>
<feature type="region of interest" description="Disordered" evidence="7">
    <location>
        <begin position="388"/>
        <end position="429"/>
    </location>
</feature>
<evidence type="ECO:0000313" key="9">
    <source>
        <dbReference type="Proteomes" id="UP000214760"/>
    </source>
</evidence>